<dbReference type="Proteomes" id="UP000010473">
    <property type="component" value="Chromosome"/>
</dbReference>
<protein>
    <submittedName>
        <fullName evidence="1">Uncharacterized protein</fullName>
    </submittedName>
</protein>
<dbReference type="RefSeq" id="WP_015194783.1">
    <property type="nucleotide sequence ID" value="NC_019748.1"/>
</dbReference>
<gene>
    <name evidence="1" type="ordered locus">Sta7437_3624</name>
</gene>
<organism evidence="1 2">
    <name type="scientific">Stanieria cyanosphaera (strain ATCC 29371 / PCC 7437)</name>
    <dbReference type="NCBI Taxonomy" id="111780"/>
    <lineage>
        <taxon>Bacteria</taxon>
        <taxon>Bacillati</taxon>
        <taxon>Cyanobacteriota</taxon>
        <taxon>Cyanophyceae</taxon>
        <taxon>Pleurocapsales</taxon>
        <taxon>Dermocarpellaceae</taxon>
        <taxon>Stanieria</taxon>
    </lineage>
</organism>
<name>K9XZN2_STAC7</name>
<keyword evidence="2" id="KW-1185">Reference proteome</keyword>
<proteinExistence type="predicted"/>
<dbReference type="HOGENOM" id="CLU_2425488_0_0_3"/>
<evidence type="ECO:0000313" key="1">
    <source>
        <dbReference type="EMBL" id="AFZ37122.1"/>
    </source>
</evidence>
<evidence type="ECO:0000313" key="2">
    <source>
        <dbReference type="Proteomes" id="UP000010473"/>
    </source>
</evidence>
<accession>K9XZN2</accession>
<dbReference type="AlphaFoldDB" id="K9XZN2"/>
<sequence length="91" mass="11108">MFQLIVEQEVCVVIPPINWQFLNTKPTWQNQWFNLQEVQSQEIIGLREWLRQEKPDVIGDWWWLVSKHTKQELIKTEWTNTLVIARLKSYI</sequence>
<dbReference type="EMBL" id="CP003653">
    <property type="protein sequence ID" value="AFZ37122.1"/>
    <property type="molecule type" value="Genomic_DNA"/>
</dbReference>
<dbReference type="KEGG" id="scs:Sta7437_3624"/>
<reference evidence="2" key="1">
    <citation type="journal article" date="2013" name="Proc. Natl. Acad. Sci. U.S.A.">
        <title>Improving the coverage of the cyanobacterial phylum using diversity-driven genome sequencing.</title>
        <authorList>
            <person name="Shih P.M."/>
            <person name="Wu D."/>
            <person name="Latifi A."/>
            <person name="Axen S.D."/>
            <person name="Fewer D.P."/>
            <person name="Talla E."/>
            <person name="Calteau A."/>
            <person name="Cai F."/>
            <person name="Tandeau de Marsac N."/>
            <person name="Rippka R."/>
            <person name="Herdman M."/>
            <person name="Sivonen K."/>
            <person name="Coursin T."/>
            <person name="Laurent T."/>
            <person name="Goodwin L."/>
            <person name="Nolan M."/>
            <person name="Davenport K.W."/>
            <person name="Han C.S."/>
            <person name="Rubin E.M."/>
            <person name="Eisen J.A."/>
            <person name="Woyke T."/>
            <person name="Gugger M."/>
            <person name="Kerfeld C.A."/>
        </authorList>
    </citation>
    <scope>NUCLEOTIDE SEQUENCE [LARGE SCALE GENOMIC DNA]</scope>
    <source>
        <strain evidence="2">ATCC 29371 / PCC 7437</strain>
    </source>
</reference>